<dbReference type="RefSeq" id="WP_077411409.1">
    <property type="nucleotide sequence ID" value="NZ_JBHRTS010000003.1"/>
</dbReference>
<dbReference type="InterPro" id="IPR017850">
    <property type="entry name" value="Alkaline_phosphatase_core_sf"/>
</dbReference>
<dbReference type="Gene3D" id="3.40.720.10">
    <property type="entry name" value="Alkaline Phosphatase, subunit A"/>
    <property type="match status" value="2"/>
</dbReference>
<dbReference type="EMBL" id="JBHRTS010000003">
    <property type="protein sequence ID" value="MFC3193793.1"/>
    <property type="molecule type" value="Genomic_DNA"/>
</dbReference>
<accession>A0ABV7JC44</accession>
<evidence type="ECO:0000313" key="2">
    <source>
        <dbReference type="EMBL" id="MFC3193793.1"/>
    </source>
</evidence>
<dbReference type="InterPro" id="IPR007312">
    <property type="entry name" value="Phosphoesterase"/>
</dbReference>
<dbReference type="Proteomes" id="UP001595533">
    <property type="component" value="Unassembled WGS sequence"/>
</dbReference>
<organism evidence="2 3">
    <name type="scientific">Marinicella sediminis</name>
    <dbReference type="NCBI Taxonomy" id="1792834"/>
    <lineage>
        <taxon>Bacteria</taxon>
        <taxon>Pseudomonadati</taxon>
        <taxon>Pseudomonadota</taxon>
        <taxon>Gammaproteobacteria</taxon>
        <taxon>Lysobacterales</taxon>
        <taxon>Marinicellaceae</taxon>
        <taxon>Marinicella</taxon>
    </lineage>
</organism>
<evidence type="ECO:0000313" key="3">
    <source>
        <dbReference type="Proteomes" id="UP001595533"/>
    </source>
</evidence>
<keyword evidence="1" id="KW-0378">Hydrolase</keyword>
<keyword evidence="3" id="KW-1185">Reference proteome</keyword>
<comment type="caution">
    <text evidence="2">The sequence shown here is derived from an EMBL/GenBank/DDBJ whole genome shotgun (WGS) entry which is preliminary data.</text>
</comment>
<evidence type="ECO:0000256" key="1">
    <source>
        <dbReference type="ARBA" id="ARBA00022801"/>
    </source>
</evidence>
<sequence length="500" mass="56496">MTDQYLKPNPEALKKIKHIVVLMMENRSFDNLLGWLYDEQSPPDGQHFEGLSDNMWNPLNNIDTDGIPFTEQVFVRKNGEAPRFGPRKLKELNYPVKMNYPDPDPGEGYKDTNHQLFEHYNVALLYPPEPTNMGFVNNYLNAQLYGTYSFGDTPTDPRNIMCCYTPEQTPVLSTLAMHFAVCDHWHCSVPSQTLPNRDFIHAATSTGFVNNKPTADCDALTIYQVIQDNMDKGRNDLNWGIYSGTSDGKQFSLTRTIMTQLQDPEYDDHFHGIEQFYADAKAGNLPSYSFLEPQFSGPLQNDQHPAQDITPGEHLMAKIYDSVVNSPAFNETLLVITYDEHGGCFDHVAPPGATPPDGYPGTPGQDGFLFNRMGIRVPAVVINPHIRKGLIGRPSGYTPFDHTSVIKTVYNCFDLPGHLTERDKAAPDLSCLLTLNDPRTDFPTVNPLPLGEPVDMDQNNDIQTHSAEVLHKISGIKRHPDEKVHDYLHRAYHQHFHQKQ</sequence>
<reference evidence="3" key="1">
    <citation type="journal article" date="2019" name="Int. J. Syst. Evol. Microbiol.">
        <title>The Global Catalogue of Microorganisms (GCM) 10K type strain sequencing project: providing services to taxonomists for standard genome sequencing and annotation.</title>
        <authorList>
            <consortium name="The Broad Institute Genomics Platform"/>
            <consortium name="The Broad Institute Genome Sequencing Center for Infectious Disease"/>
            <person name="Wu L."/>
            <person name="Ma J."/>
        </authorList>
    </citation>
    <scope>NUCLEOTIDE SEQUENCE [LARGE SCALE GENOMIC DNA]</scope>
    <source>
        <strain evidence="3">KCTC 42953</strain>
    </source>
</reference>
<gene>
    <name evidence="2" type="ORF">ACFODZ_06030</name>
</gene>
<proteinExistence type="predicted"/>
<dbReference type="Pfam" id="PF04185">
    <property type="entry name" value="Phosphoesterase"/>
    <property type="match status" value="1"/>
</dbReference>
<protein>
    <submittedName>
        <fullName evidence="2">Alkaline phosphatase family protein</fullName>
    </submittedName>
</protein>
<name>A0ABV7JC44_9GAMM</name>
<dbReference type="PANTHER" id="PTHR31956:SF1">
    <property type="entry name" value="NON-SPECIFIC PHOSPHOLIPASE C1"/>
    <property type="match status" value="1"/>
</dbReference>
<dbReference type="PANTHER" id="PTHR31956">
    <property type="entry name" value="NON-SPECIFIC PHOSPHOLIPASE C4-RELATED"/>
    <property type="match status" value="1"/>
</dbReference>